<accession>A0A0N1E7T0</accession>
<comment type="caution">
    <text evidence="3">The sequence shown here is derived from an EMBL/GenBank/DDBJ whole genome shotgun (WGS) entry which is preliminary data.</text>
</comment>
<proteinExistence type="predicted"/>
<organism evidence="3 4">
    <name type="scientific">Helicobacter pullorum</name>
    <dbReference type="NCBI Taxonomy" id="35818"/>
    <lineage>
        <taxon>Bacteria</taxon>
        <taxon>Pseudomonadati</taxon>
        <taxon>Campylobacterota</taxon>
        <taxon>Epsilonproteobacteria</taxon>
        <taxon>Campylobacterales</taxon>
        <taxon>Helicobacteraceae</taxon>
        <taxon>Helicobacter</taxon>
    </lineage>
</organism>
<feature type="domain" description="Actin homologue MreB-like C-terminal" evidence="2">
    <location>
        <begin position="151"/>
        <end position="268"/>
    </location>
</feature>
<protein>
    <submittedName>
        <fullName evidence="3">ATPase</fullName>
    </submittedName>
</protein>
<evidence type="ECO:0000259" key="1">
    <source>
        <dbReference type="Pfam" id="PF17989"/>
    </source>
</evidence>
<dbReference type="InterPro" id="IPR043129">
    <property type="entry name" value="ATPase_NBD"/>
</dbReference>
<dbReference type="EMBL" id="JNOC01000065">
    <property type="protein sequence ID" value="KPH55004.1"/>
    <property type="molecule type" value="Genomic_DNA"/>
</dbReference>
<gene>
    <name evidence="3" type="ORF">HPU229334_11055</name>
</gene>
<evidence type="ECO:0000313" key="4">
    <source>
        <dbReference type="Proteomes" id="UP000037997"/>
    </source>
</evidence>
<dbReference type="RefSeq" id="WP_054198517.1">
    <property type="nucleotide sequence ID" value="NZ_JNOC01000065.1"/>
</dbReference>
<dbReference type="InterPro" id="IPR049067">
    <property type="entry name" value="MreB-like_C"/>
</dbReference>
<reference evidence="3 4" key="1">
    <citation type="submission" date="2014-06" db="EMBL/GenBank/DDBJ databases">
        <title>Helicobacter pullorum isolates in fresh chicken meat - phenotypic and genotypic features.</title>
        <authorList>
            <person name="Borges V."/>
            <person name="Santos A."/>
            <person name="Correia C.B."/>
            <person name="Saraiva M."/>
            <person name="Menard A."/>
            <person name="Vieira L."/>
            <person name="Sampaio D.A."/>
            <person name="Gomes J.P."/>
            <person name="Oleastro M."/>
        </authorList>
    </citation>
    <scope>NUCLEOTIDE SEQUENCE [LARGE SCALE GENOMIC DNA]</scope>
    <source>
        <strain evidence="3 4">229334/12</strain>
    </source>
</reference>
<name>A0A0N1E7T0_9HELI</name>
<dbReference type="Pfam" id="PF21522">
    <property type="entry name" value="MreB-like_C"/>
    <property type="match status" value="1"/>
</dbReference>
<dbReference type="STRING" id="35818.HPU229336_05180"/>
<sequence>MQKIAIDLGYGDTKVMANGKLFKFPSAISQVRQSLIQVEKKDTFLFNGIEYEVGSKALRNAVATRGYLFLQKYSPLLIFNALLEAQFDLKKPIEIATGLSLVNQSEAQDFLKHIESFVVNDIQIKPQISLFAQGQGIYNEANIQSNGLVCVIDIGYNTFDFLVFENNQPKVELCFANKMGANLAIVDLQKLLIKEFKVDFSEQEAKEVFLKKEVRIAGKSIDFTDIVNSAIQNYTNFIFDELFSKSGDTLKKAEAVIIGGGGAYFLTKEHLEQVHNANYVFSDNPEFANVRGYYKGSFSNKE</sequence>
<dbReference type="InterPro" id="IPR040607">
    <property type="entry name" value="ALP_N"/>
</dbReference>
<dbReference type="Gene3D" id="3.30.420.40">
    <property type="match status" value="2"/>
</dbReference>
<dbReference type="SUPFAM" id="SSF53067">
    <property type="entry name" value="Actin-like ATPase domain"/>
    <property type="match status" value="2"/>
</dbReference>
<dbReference type="Proteomes" id="UP000037997">
    <property type="component" value="Unassembled WGS sequence"/>
</dbReference>
<dbReference type="Pfam" id="PF17989">
    <property type="entry name" value="ALP_N"/>
    <property type="match status" value="1"/>
</dbReference>
<evidence type="ECO:0000313" key="3">
    <source>
        <dbReference type="EMBL" id="KPH55004.1"/>
    </source>
</evidence>
<feature type="domain" description="Actin-like protein N-terminal" evidence="1">
    <location>
        <begin position="5"/>
        <end position="116"/>
    </location>
</feature>
<dbReference type="PATRIC" id="fig|35818.11.peg.2187"/>
<evidence type="ECO:0000259" key="2">
    <source>
        <dbReference type="Pfam" id="PF21522"/>
    </source>
</evidence>
<dbReference type="AlphaFoldDB" id="A0A0N1E7T0"/>